<feature type="compositionally biased region" description="Basic and acidic residues" evidence="1">
    <location>
        <begin position="60"/>
        <end position="72"/>
    </location>
</feature>
<dbReference type="AlphaFoldDB" id="A0A316UGN8"/>
<dbReference type="EMBL" id="KZ819321">
    <property type="protein sequence ID" value="PWN23491.1"/>
    <property type="molecule type" value="Genomic_DNA"/>
</dbReference>
<evidence type="ECO:0000256" key="2">
    <source>
        <dbReference type="SAM" id="SignalP"/>
    </source>
</evidence>
<reference evidence="3 4" key="1">
    <citation type="journal article" date="2018" name="Mol. Biol. Evol.">
        <title>Broad Genomic Sampling Reveals a Smut Pathogenic Ancestry of the Fungal Clade Ustilaginomycotina.</title>
        <authorList>
            <person name="Kijpornyongpan T."/>
            <person name="Mondo S.J."/>
            <person name="Barry K."/>
            <person name="Sandor L."/>
            <person name="Lee J."/>
            <person name="Lipzen A."/>
            <person name="Pangilinan J."/>
            <person name="LaButti K."/>
            <person name="Hainaut M."/>
            <person name="Henrissat B."/>
            <person name="Grigoriev I.V."/>
            <person name="Spatafora J.W."/>
            <person name="Aime M.C."/>
        </authorList>
    </citation>
    <scope>NUCLEOTIDE SEQUENCE [LARGE SCALE GENOMIC DNA]</scope>
    <source>
        <strain evidence="3 4">MCA 4718</strain>
    </source>
</reference>
<evidence type="ECO:0000313" key="4">
    <source>
        <dbReference type="Proteomes" id="UP000245942"/>
    </source>
</evidence>
<accession>A0A316UGN8</accession>
<dbReference type="RefSeq" id="XP_025350651.1">
    <property type="nucleotide sequence ID" value="XM_025491055.1"/>
</dbReference>
<feature type="signal peptide" evidence="2">
    <location>
        <begin position="1"/>
        <end position="23"/>
    </location>
</feature>
<sequence length="173" mass="18899">MRFSLRYLALTVLAMALVSSTSASHLHQNLEGSDLLTVRALPSTARQEIYVRMSPGSAHSGDRDSPSREQQRKGKSIVGRLKRLTLGKGKQKKDKGVSASYSSRSASPVRETSPARTPTASPSPEWEPPNIRDPDTPDPSPPHPVGPFPEGYHGPPRPQSKGKKILNAVKKFW</sequence>
<feature type="compositionally biased region" description="Pro residues" evidence="1">
    <location>
        <begin position="137"/>
        <end position="147"/>
    </location>
</feature>
<name>A0A316UGN8_9BASI</name>
<feature type="compositionally biased region" description="Basic residues" evidence="1">
    <location>
        <begin position="80"/>
        <end position="93"/>
    </location>
</feature>
<proteinExistence type="predicted"/>
<gene>
    <name evidence="3" type="ORF">BCV69DRAFT_275025</name>
</gene>
<feature type="region of interest" description="Disordered" evidence="1">
    <location>
        <begin position="52"/>
        <end position="173"/>
    </location>
</feature>
<dbReference type="Proteomes" id="UP000245942">
    <property type="component" value="Unassembled WGS sequence"/>
</dbReference>
<keyword evidence="2" id="KW-0732">Signal</keyword>
<evidence type="ECO:0000256" key="1">
    <source>
        <dbReference type="SAM" id="MobiDB-lite"/>
    </source>
</evidence>
<feature type="chain" id="PRO_5016447298" evidence="2">
    <location>
        <begin position="24"/>
        <end position="173"/>
    </location>
</feature>
<keyword evidence="4" id="KW-1185">Reference proteome</keyword>
<evidence type="ECO:0000313" key="3">
    <source>
        <dbReference type="EMBL" id="PWN23491.1"/>
    </source>
</evidence>
<feature type="compositionally biased region" description="Low complexity" evidence="1">
    <location>
        <begin position="98"/>
        <end position="124"/>
    </location>
</feature>
<dbReference type="GeneID" id="37012789"/>
<organism evidence="3 4">
    <name type="scientific">Pseudomicrostroma glucosiphilum</name>
    <dbReference type="NCBI Taxonomy" id="1684307"/>
    <lineage>
        <taxon>Eukaryota</taxon>
        <taxon>Fungi</taxon>
        <taxon>Dikarya</taxon>
        <taxon>Basidiomycota</taxon>
        <taxon>Ustilaginomycotina</taxon>
        <taxon>Exobasidiomycetes</taxon>
        <taxon>Microstromatales</taxon>
        <taxon>Microstromatales incertae sedis</taxon>
        <taxon>Pseudomicrostroma</taxon>
    </lineage>
</organism>
<protein>
    <submittedName>
        <fullName evidence="3">Uncharacterized protein</fullName>
    </submittedName>
</protein>